<feature type="transmembrane region" description="Helical" evidence="1">
    <location>
        <begin position="18"/>
        <end position="39"/>
    </location>
</feature>
<keyword evidence="3" id="KW-1185">Reference proteome</keyword>
<sequence length="86" mass="10138">MNYLSKFIRDPQVNLSNLIRIIIIILTNFSSIMSSYISCTFKFKYSFQNTNEKSSSLFYSPNLDGNYILEVFFDSIRCEKLPNIRM</sequence>
<dbReference type="EMBL" id="JXTC01000045">
    <property type="protein sequence ID" value="PON95246.1"/>
    <property type="molecule type" value="Genomic_DNA"/>
</dbReference>
<name>A0A2P5FBU9_TREOI</name>
<dbReference type="AlphaFoldDB" id="A0A2P5FBU9"/>
<reference evidence="3" key="1">
    <citation type="submission" date="2016-06" db="EMBL/GenBank/DDBJ databases">
        <title>Parallel loss of symbiosis genes in relatives of nitrogen-fixing non-legume Parasponia.</title>
        <authorList>
            <person name="Van Velzen R."/>
            <person name="Holmer R."/>
            <person name="Bu F."/>
            <person name="Rutten L."/>
            <person name="Van Zeijl A."/>
            <person name="Liu W."/>
            <person name="Santuari L."/>
            <person name="Cao Q."/>
            <person name="Sharma T."/>
            <person name="Shen D."/>
            <person name="Roswanjaya Y."/>
            <person name="Wardhani T."/>
            <person name="Kalhor M.S."/>
            <person name="Jansen J."/>
            <person name="Van den Hoogen J."/>
            <person name="Gungor B."/>
            <person name="Hartog M."/>
            <person name="Hontelez J."/>
            <person name="Verver J."/>
            <person name="Yang W.-C."/>
            <person name="Schijlen E."/>
            <person name="Repin R."/>
            <person name="Schilthuizen M."/>
            <person name="Schranz E."/>
            <person name="Heidstra R."/>
            <person name="Miyata K."/>
            <person name="Fedorova E."/>
            <person name="Kohlen W."/>
            <person name="Bisseling T."/>
            <person name="Smit S."/>
            <person name="Geurts R."/>
        </authorList>
    </citation>
    <scope>NUCLEOTIDE SEQUENCE [LARGE SCALE GENOMIC DNA]</scope>
    <source>
        <strain evidence="3">cv. RG33-2</strain>
    </source>
</reference>
<evidence type="ECO:0000313" key="2">
    <source>
        <dbReference type="EMBL" id="PON95246.1"/>
    </source>
</evidence>
<keyword evidence="1" id="KW-0472">Membrane</keyword>
<dbReference type="Proteomes" id="UP000237000">
    <property type="component" value="Unassembled WGS sequence"/>
</dbReference>
<keyword evidence="1" id="KW-0812">Transmembrane</keyword>
<keyword evidence="1" id="KW-1133">Transmembrane helix</keyword>
<evidence type="ECO:0000256" key="1">
    <source>
        <dbReference type="SAM" id="Phobius"/>
    </source>
</evidence>
<evidence type="ECO:0000313" key="3">
    <source>
        <dbReference type="Proteomes" id="UP000237000"/>
    </source>
</evidence>
<organism evidence="2 3">
    <name type="scientific">Trema orientale</name>
    <name type="common">Charcoal tree</name>
    <name type="synonym">Celtis orientalis</name>
    <dbReference type="NCBI Taxonomy" id="63057"/>
    <lineage>
        <taxon>Eukaryota</taxon>
        <taxon>Viridiplantae</taxon>
        <taxon>Streptophyta</taxon>
        <taxon>Embryophyta</taxon>
        <taxon>Tracheophyta</taxon>
        <taxon>Spermatophyta</taxon>
        <taxon>Magnoliopsida</taxon>
        <taxon>eudicotyledons</taxon>
        <taxon>Gunneridae</taxon>
        <taxon>Pentapetalae</taxon>
        <taxon>rosids</taxon>
        <taxon>fabids</taxon>
        <taxon>Rosales</taxon>
        <taxon>Cannabaceae</taxon>
        <taxon>Trema</taxon>
    </lineage>
</organism>
<comment type="caution">
    <text evidence="2">The sequence shown here is derived from an EMBL/GenBank/DDBJ whole genome shotgun (WGS) entry which is preliminary data.</text>
</comment>
<proteinExistence type="predicted"/>
<dbReference type="InParanoid" id="A0A2P5FBU9"/>
<accession>A0A2P5FBU9</accession>
<gene>
    <name evidence="2" type="ORF">TorRG33x02_087680</name>
</gene>
<protein>
    <submittedName>
        <fullName evidence="2">Uncharacterized protein</fullName>
    </submittedName>
</protein>